<feature type="compositionally biased region" description="Acidic residues" evidence="6">
    <location>
        <begin position="21"/>
        <end position="35"/>
    </location>
</feature>
<evidence type="ECO:0000256" key="1">
    <source>
        <dbReference type="ARBA" id="ARBA00004123"/>
    </source>
</evidence>
<dbReference type="GO" id="GO:0000124">
    <property type="term" value="C:SAGA complex"/>
    <property type="evidence" value="ECO:0007669"/>
    <property type="project" value="TreeGrafter"/>
</dbReference>
<sequence>MSDTKTPTQTHDSPVIGVHQEEEDVDELFNDDDDGIPQPSADHHLDSTIVQSPAAIADRTDDPIATTEDTNADGQGNANANANVDANADDDVEMQNATATDNVEANNTAINSTKPQSKQQQQQQQSSKPSKKRPLPKASIPLINTTIPDLPELTRKDKTLKEVLELMDSEFQPIIPDIVTDYYLAKNGFETSDLRIKRLLALATQKFISDVAQDAYEYSRIRSASAVYNSSNPQVRAKALLQGQQFANMASGSNMVNGNDANAANADGAVEGASANAGGASTAASAASSSGAHSAGNLQGKVVLKMADLSSALSEYGLNVTRPDFYR</sequence>
<protein>
    <submittedName>
        <fullName evidence="7">Transcription initiation factor TFIID subunit 10</fullName>
    </submittedName>
</protein>
<keyword evidence="8" id="KW-1185">Reference proteome</keyword>
<dbReference type="OrthoDB" id="154356at2759"/>
<dbReference type="PANTHER" id="PTHR21242">
    <property type="entry name" value="TRANSCRIPTION INITIATION FACTOR TFIID SUBUNIT 10"/>
    <property type="match status" value="1"/>
</dbReference>
<gene>
    <name evidence="7" type="primary">TAF10</name>
    <name evidence="7" type="ORF">KQ657_001904</name>
</gene>
<evidence type="ECO:0000256" key="5">
    <source>
        <dbReference type="ARBA" id="ARBA00025730"/>
    </source>
</evidence>
<dbReference type="GO" id="GO:1990841">
    <property type="term" value="F:promoter-specific chromatin binding"/>
    <property type="evidence" value="ECO:0007669"/>
    <property type="project" value="TreeGrafter"/>
</dbReference>
<dbReference type="GeneID" id="66115278"/>
<comment type="similarity">
    <text evidence="5">Belongs to the TAF10 family.</text>
</comment>
<dbReference type="PRINTS" id="PR01443">
    <property type="entry name" value="TFIID30KDSUB"/>
</dbReference>
<dbReference type="GO" id="GO:0016251">
    <property type="term" value="F:RNA polymerase II general transcription initiation factor activity"/>
    <property type="evidence" value="ECO:0007669"/>
    <property type="project" value="TreeGrafter"/>
</dbReference>
<dbReference type="GO" id="GO:0006367">
    <property type="term" value="P:transcription initiation at RNA polymerase II promoter"/>
    <property type="evidence" value="ECO:0007669"/>
    <property type="project" value="TreeGrafter"/>
</dbReference>
<dbReference type="Pfam" id="PF03540">
    <property type="entry name" value="TAF10"/>
    <property type="match status" value="1"/>
</dbReference>
<feature type="compositionally biased region" description="Low complexity" evidence="6">
    <location>
        <begin position="72"/>
        <end position="84"/>
    </location>
</feature>
<keyword evidence="3" id="KW-0804">Transcription</keyword>
<name>A0A9P8AGC6_9ASCO</name>
<keyword evidence="4" id="KW-0539">Nucleus</keyword>
<evidence type="ECO:0000256" key="6">
    <source>
        <dbReference type="SAM" id="MobiDB-lite"/>
    </source>
</evidence>
<accession>A0A9P8AGC6</accession>
<evidence type="ECO:0000256" key="3">
    <source>
        <dbReference type="ARBA" id="ARBA00023163"/>
    </source>
</evidence>
<dbReference type="PANTHER" id="PTHR21242:SF0">
    <property type="entry name" value="TRANSCRIPTION INITIATION FACTOR TFIID SUBUNIT 10"/>
    <property type="match status" value="1"/>
</dbReference>
<proteinExistence type="inferred from homology"/>
<reference evidence="7" key="1">
    <citation type="submission" date="2021-03" db="EMBL/GenBank/DDBJ databases">
        <authorList>
            <person name="Palmer J.M."/>
        </authorList>
    </citation>
    <scope>NUCLEOTIDE SEQUENCE</scope>
    <source>
        <strain evidence="7">ARV_011</strain>
    </source>
</reference>
<evidence type="ECO:0000313" key="8">
    <source>
        <dbReference type="Proteomes" id="UP000790833"/>
    </source>
</evidence>
<comment type="subcellular location">
    <subcellularLocation>
        <location evidence="1">Nucleus</location>
    </subcellularLocation>
</comment>
<dbReference type="InterPro" id="IPR003923">
    <property type="entry name" value="TAF10"/>
</dbReference>
<dbReference type="RefSeq" id="XP_043047740.1">
    <property type="nucleotide sequence ID" value="XM_043192685.1"/>
</dbReference>
<feature type="compositionally biased region" description="Low complexity" evidence="6">
    <location>
        <begin position="114"/>
        <end position="128"/>
    </location>
</feature>
<evidence type="ECO:0000256" key="2">
    <source>
        <dbReference type="ARBA" id="ARBA00023015"/>
    </source>
</evidence>
<dbReference type="EMBL" id="JAHMUF010000019">
    <property type="protein sequence ID" value="KAG7192190.1"/>
    <property type="molecule type" value="Genomic_DNA"/>
</dbReference>
<feature type="region of interest" description="Disordered" evidence="6">
    <location>
        <begin position="112"/>
        <end position="140"/>
    </location>
</feature>
<dbReference type="AlphaFoldDB" id="A0A9P8AGC6"/>
<dbReference type="CDD" id="cd07982">
    <property type="entry name" value="HFD_TAF10"/>
    <property type="match status" value="1"/>
</dbReference>
<feature type="compositionally biased region" description="Polar residues" evidence="6">
    <location>
        <begin position="1"/>
        <end position="12"/>
    </location>
</feature>
<dbReference type="GO" id="GO:0005669">
    <property type="term" value="C:transcription factor TFIID complex"/>
    <property type="evidence" value="ECO:0007669"/>
    <property type="project" value="TreeGrafter"/>
</dbReference>
<dbReference type="Proteomes" id="UP000790833">
    <property type="component" value="Unassembled WGS sequence"/>
</dbReference>
<comment type="caution">
    <text evidence="7">The sequence shown here is derived from an EMBL/GenBank/DDBJ whole genome shotgun (WGS) entry which is preliminary data.</text>
</comment>
<organism evidence="7 8">
    <name type="scientific">Scheffersomyces spartinae</name>
    <dbReference type="NCBI Taxonomy" id="45513"/>
    <lineage>
        <taxon>Eukaryota</taxon>
        <taxon>Fungi</taxon>
        <taxon>Dikarya</taxon>
        <taxon>Ascomycota</taxon>
        <taxon>Saccharomycotina</taxon>
        <taxon>Pichiomycetes</taxon>
        <taxon>Debaryomycetaceae</taxon>
        <taxon>Scheffersomyces</taxon>
    </lineage>
</organism>
<evidence type="ECO:0000256" key="4">
    <source>
        <dbReference type="ARBA" id="ARBA00023242"/>
    </source>
</evidence>
<evidence type="ECO:0000313" key="7">
    <source>
        <dbReference type="EMBL" id="KAG7192190.1"/>
    </source>
</evidence>
<feature type="region of interest" description="Disordered" evidence="6">
    <location>
        <begin position="1"/>
        <end position="84"/>
    </location>
</feature>
<keyword evidence="2" id="KW-0805">Transcription regulation</keyword>